<evidence type="ECO:0000256" key="2">
    <source>
        <dbReference type="ARBA" id="ARBA00022448"/>
    </source>
</evidence>
<dbReference type="Proteomes" id="UP001168478">
    <property type="component" value="Unassembled WGS sequence"/>
</dbReference>
<dbReference type="InterPro" id="IPR037066">
    <property type="entry name" value="Plug_dom_sf"/>
</dbReference>
<dbReference type="AlphaFoldDB" id="A0AAW7JDJ5"/>
<name>A0AAW7JDJ5_9BACT</name>
<proteinExistence type="inferred from homology"/>
<evidence type="ECO:0000256" key="8">
    <source>
        <dbReference type="ARBA" id="ARBA00023077"/>
    </source>
</evidence>
<dbReference type="Pfam" id="PF13715">
    <property type="entry name" value="CarbopepD_reg_2"/>
    <property type="match status" value="1"/>
</dbReference>
<gene>
    <name evidence="15" type="ORF">QVN81_00030</name>
    <name evidence="16" type="ORF">QVN84_00025</name>
</gene>
<evidence type="ECO:0000256" key="7">
    <source>
        <dbReference type="ARBA" id="ARBA00023065"/>
    </source>
</evidence>
<keyword evidence="2 11" id="KW-0813">Transport</keyword>
<dbReference type="Pfam" id="PF07660">
    <property type="entry name" value="STN"/>
    <property type="match status" value="1"/>
</dbReference>
<dbReference type="PROSITE" id="PS52016">
    <property type="entry name" value="TONB_DEPENDENT_REC_3"/>
    <property type="match status" value="1"/>
</dbReference>
<keyword evidence="8 12" id="KW-0798">TonB box</keyword>
<reference evidence="16" key="1">
    <citation type="submission" date="2023-06" db="EMBL/GenBank/DDBJ databases">
        <authorList>
            <person name="Zeman M."/>
            <person name="Kubasova T."/>
            <person name="Jahodarova E."/>
            <person name="Nykrynova M."/>
            <person name="Rychlik I."/>
        </authorList>
    </citation>
    <scope>NUCLEOTIDE SEQUENCE</scope>
    <source>
        <strain evidence="16">ET15</strain>
        <strain evidence="15">ET37</strain>
    </source>
</reference>
<dbReference type="RefSeq" id="WP_289824291.1">
    <property type="nucleotide sequence ID" value="NZ_JAUEIE010000001.1"/>
</dbReference>
<sequence length="1157" mass="128659">MDNSNQWRKRMARGVMTLMFAAVPMQGMFAQVTLNTPNTTLGVVIKKIQAQSEFKFFYDDDLSDMRVKAINVKDAALEKVLAQLLKDKGVTFKVDDKVVYLKRAQLPRQQTRRGGEKRKITGRILDENGEPLIGASVTIKGTTDRAVTDMDGNYTVMTDAENPVAQFTYLGYKPQEIVAGKNSVVNAMMVLDSQSIDEVVVTALGIKREKKMLGYSVQDIKSDALNTTGDPSVTGALEGKVAGLQMNTASTGLGGSTKITIRGNSSLTDNNQPLWIVDGVPFTDDQTSDASAYGGYDRGGTSFDINPEDIESVSVLKGPNAAALYGSRAGNGVILVTTKKGSHKQGFGISYSGNFTWSEAAETIKMQKKYGQGSNGKTVYIYDDENNPTALTGELSFGPALDGHLEPSWLGEKIPYKYYGDKLKDYFKTGFSQFHTVALGNTTEKSHFRVSVGFNGNNGLFKDETLDKLTTDLNAGAVINDRLSLDGKISLSHMKAENRPYTGLNGEVAQLLLIPGNVRLGDLASNYTSAERLHQNWFGPDQQYSNPYYVRHRFRNSDERWRVFGYYSANLNLTDWLKFNAKYSFDYYRTRIQTSDLGLGDQAISTPEQSWQDMLTNDNMQRGEENHFEHNIQFLFMGDTPITPKLRLGYTVGSNIMYLNYEMLNMGVENMLDKDNWIFNTGYRLVSGNNDGHKRAMYSVFGSAQIAYDEYLSLDLTARNDWSSTLPAKNNSFFYPSASVSYVFSDFMRSIGKPLPKWVTFTKLRLSAAQVGKDPSPYSLYNTRKFKFDMGTRKPVVNTIMMNRNLKPEIKTSYEAGLDMKFLDNRLGFDFTYYYNSTKNQAMLVDASAPWTQQWVNAGKITNSGVEFMLYGTPVKTKDLTFDLTMNIAHNRSTVKELADGVNRVYFNGDPNMPVKVGAVAGGKLGDIYANNFMKRDAKGNIVVGADGLPQPESGNGNLERWLLDHPIGNIQPDLLMSVTPTLTYKGFSITAMFDMKFGGDVVSVSEGMATAVGTSERTAYRGEFKEVNGVKDYWLVVPGVKEDGTPNDIPVSAQSYYSTIGLYKSQRGYAEAFVHDASYIKLKELSVGYAFPQSVLRRTPLTSLRMSFVARNLCFLMKHTPGNPDGGYDTTMFSQALDYMAVPYTRTFGFSVNLGF</sequence>
<dbReference type="PANTHER" id="PTHR32552">
    <property type="entry name" value="FERRICHROME IRON RECEPTOR-RELATED"/>
    <property type="match status" value="1"/>
</dbReference>
<feature type="signal peptide" evidence="13">
    <location>
        <begin position="1"/>
        <end position="30"/>
    </location>
</feature>
<dbReference type="GO" id="GO:0009279">
    <property type="term" value="C:cell outer membrane"/>
    <property type="evidence" value="ECO:0007669"/>
    <property type="project" value="UniProtKB-SubCell"/>
</dbReference>
<dbReference type="InterPro" id="IPR036942">
    <property type="entry name" value="Beta-barrel_TonB_sf"/>
</dbReference>
<organism evidence="16 18">
    <name type="scientific">Leyella lascolaii</name>
    <dbReference type="NCBI Taxonomy" id="1776379"/>
    <lineage>
        <taxon>Bacteria</taxon>
        <taxon>Pseudomonadati</taxon>
        <taxon>Bacteroidota</taxon>
        <taxon>Bacteroidia</taxon>
        <taxon>Bacteroidales</taxon>
        <taxon>Prevotellaceae</taxon>
        <taxon>Leyella</taxon>
    </lineage>
</organism>
<keyword evidence="6" id="KW-0408">Iron</keyword>
<evidence type="ECO:0000256" key="4">
    <source>
        <dbReference type="ARBA" id="ARBA00022496"/>
    </source>
</evidence>
<dbReference type="SUPFAM" id="SSF56935">
    <property type="entry name" value="Porins"/>
    <property type="match status" value="1"/>
</dbReference>
<evidence type="ECO:0000256" key="1">
    <source>
        <dbReference type="ARBA" id="ARBA00004571"/>
    </source>
</evidence>
<evidence type="ECO:0000256" key="13">
    <source>
        <dbReference type="SAM" id="SignalP"/>
    </source>
</evidence>
<evidence type="ECO:0000313" key="17">
    <source>
        <dbReference type="Proteomes" id="UP001167831"/>
    </source>
</evidence>
<dbReference type="InterPro" id="IPR008969">
    <property type="entry name" value="CarboxyPept-like_regulatory"/>
</dbReference>
<protein>
    <submittedName>
        <fullName evidence="16">SusC/RagA family TonB-linked outer membrane protein</fullName>
    </submittedName>
</protein>
<keyword evidence="10 11" id="KW-0998">Cell outer membrane</keyword>
<evidence type="ECO:0000256" key="12">
    <source>
        <dbReference type="RuleBase" id="RU003357"/>
    </source>
</evidence>
<dbReference type="SUPFAM" id="SSF49464">
    <property type="entry name" value="Carboxypeptidase regulatory domain-like"/>
    <property type="match status" value="1"/>
</dbReference>
<dbReference type="InterPro" id="IPR023997">
    <property type="entry name" value="TonB-dep_OMP_SusC/RagA_CS"/>
</dbReference>
<evidence type="ECO:0000256" key="10">
    <source>
        <dbReference type="ARBA" id="ARBA00023237"/>
    </source>
</evidence>
<keyword evidence="17" id="KW-1185">Reference proteome</keyword>
<dbReference type="Gene3D" id="2.60.40.1120">
    <property type="entry name" value="Carboxypeptidase-like, regulatory domain"/>
    <property type="match status" value="1"/>
</dbReference>
<dbReference type="InterPro" id="IPR012910">
    <property type="entry name" value="Plug_dom"/>
</dbReference>
<dbReference type="EMBL" id="JAUEIF010000001">
    <property type="protein sequence ID" value="MDN0023913.1"/>
    <property type="molecule type" value="Genomic_DNA"/>
</dbReference>
<comment type="similarity">
    <text evidence="11 12">Belongs to the TonB-dependent receptor family.</text>
</comment>
<dbReference type="Gene3D" id="2.170.130.10">
    <property type="entry name" value="TonB-dependent receptor, plug domain"/>
    <property type="match status" value="1"/>
</dbReference>
<keyword evidence="7" id="KW-0406">Ion transport</keyword>
<dbReference type="InterPro" id="IPR039426">
    <property type="entry name" value="TonB-dep_rcpt-like"/>
</dbReference>
<feature type="domain" description="Secretin/TonB short N-terminal" evidence="14">
    <location>
        <begin position="54"/>
        <end position="104"/>
    </location>
</feature>
<dbReference type="EMBL" id="JAUEIE010000001">
    <property type="protein sequence ID" value="MDN0021416.1"/>
    <property type="molecule type" value="Genomic_DNA"/>
</dbReference>
<evidence type="ECO:0000259" key="14">
    <source>
        <dbReference type="SMART" id="SM00965"/>
    </source>
</evidence>
<keyword evidence="5 11" id="KW-0812">Transmembrane</keyword>
<evidence type="ECO:0000256" key="6">
    <source>
        <dbReference type="ARBA" id="ARBA00023004"/>
    </source>
</evidence>
<keyword evidence="3 11" id="KW-1134">Transmembrane beta strand</keyword>
<dbReference type="Gene3D" id="2.40.170.20">
    <property type="entry name" value="TonB-dependent receptor, beta-barrel domain"/>
    <property type="match status" value="1"/>
</dbReference>
<dbReference type="InterPro" id="IPR011662">
    <property type="entry name" value="Secretin/TonB_short_N"/>
</dbReference>
<dbReference type="Proteomes" id="UP001167831">
    <property type="component" value="Unassembled WGS sequence"/>
</dbReference>
<evidence type="ECO:0000256" key="9">
    <source>
        <dbReference type="ARBA" id="ARBA00023136"/>
    </source>
</evidence>
<dbReference type="PANTHER" id="PTHR32552:SF81">
    <property type="entry name" value="TONB-DEPENDENT OUTER MEMBRANE RECEPTOR"/>
    <property type="match status" value="1"/>
</dbReference>
<comment type="caution">
    <text evidence="16">The sequence shown here is derived from an EMBL/GenBank/DDBJ whole genome shotgun (WGS) entry which is preliminary data.</text>
</comment>
<evidence type="ECO:0000256" key="3">
    <source>
        <dbReference type="ARBA" id="ARBA00022452"/>
    </source>
</evidence>
<keyword evidence="4" id="KW-0410">Iron transport</keyword>
<dbReference type="SMART" id="SM00965">
    <property type="entry name" value="STN"/>
    <property type="match status" value="1"/>
</dbReference>
<evidence type="ECO:0000313" key="16">
    <source>
        <dbReference type="EMBL" id="MDN0023913.1"/>
    </source>
</evidence>
<dbReference type="InterPro" id="IPR023996">
    <property type="entry name" value="TonB-dep_OMP_SusC/RagA"/>
</dbReference>
<evidence type="ECO:0000256" key="5">
    <source>
        <dbReference type="ARBA" id="ARBA00022692"/>
    </source>
</evidence>
<dbReference type="GO" id="GO:0006826">
    <property type="term" value="P:iron ion transport"/>
    <property type="evidence" value="ECO:0007669"/>
    <property type="project" value="UniProtKB-KW"/>
</dbReference>
<accession>A0AAW7JDJ5</accession>
<dbReference type="Pfam" id="PF00593">
    <property type="entry name" value="TonB_dep_Rec_b-barrel"/>
    <property type="match status" value="1"/>
</dbReference>
<reference evidence="16" key="2">
    <citation type="submission" date="2023-08" db="EMBL/GenBank/DDBJ databases">
        <title>Identification and characterization of horizontal gene transfer across gut microbiota members of farm animals based on homology search.</title>
        <authorList>
            <person name="Schwarzerova J."/>
            <person name="Nykrynova M."/>
            <person name="Jureckova K."/>
            <person name="Cejkova D."/>
            <person name="Rychlik I."/>
        </authorList>
    </citation>
    <scope>NUCLEOTIDE SEQUENCE</scope>
    <source>
        <strain evidence="16">ET15</strain>
        <strain evidence="15">ET37</strain>
    </source>
</reference>
<keyword evidence="13" id="KW-0732">Signal</keyword>
<dbReference type="InterPro" id="IPR000531">
    <property type="entry name" value="Beta-barrel_TonB"/>
</dbReference>
<dbReference type="NCBIfam" id="TIGR04057">
    <property type="entry name" value="SusC_RagA_signa"/>
    <property type="match status" value="1"/>
</dbReference>
<keyword evidence="9 11" id="KW-0472">Membrane</keyword>
<evidence type="ECO:0000313" key="15">
    <source>
        <dbReference type="EMBL" id="MDN0021416.1"/>
    </source>
</evidence>
<comment type="subcellular location">
    <subcellularLocation>
        <location evidence="1 11">Cell outer membrane</location>
        <topology evidence="1 11">Multi-pass membrane protein</topology>
    </subcellularLocation>
</comment>
<evidence type="ECO:0000256" key="11">
    <source>
        <dbReference type="PROSITE-ProRule" id="PRU01360"/>
    </source>
</evidence>
<feature type="chain" id="PRO_5043936320" evidence="13">
    <location>
        <begin position="31"/>
        <end position="1157"/>
    </location>
</feature>
<dbReference type="Pfam" id="PF07715">
    <property type="entry name" value="Plug"/>
    <property type="match status" value="1"/>
</dbReference>
<dbReference type="NCBIfam" id="TIGR04056">
    <property type="entry name" value="OMP_RagA_SusC"/>
    <property type="match status" value="1"/>
</dbReference>
<evidence type="ECO:0000313" key="18">
    <source>
        <dbReference type="Proteomes" id="UP001168478"/>
    </source>
</evidence>